<dbReference type="Proteomes" id="UP000799754">
    <property type="component" value="Unassembled WGS sequence"/>
</dbReference>
<sequence>MATLSPSKARTTPGCGPTAINHERHSPQRAALIPRSALPEPGQRGSVNSSPHTVSLSAVQAMQAFNSDNARDGTFLLSTEGPRQGSRHEVVSMTNTCDSDVETVHGSSEASIDIITERETITYGDVKFTSPRKPLPAQWLPPSTSPSLATAQRAKAHHGAKGSTSGSPADRKSLRTTRSFIDIGKAHADGASFLTKEALDAVDANITSATLRRSPSKIQRSPTKVPWNSPTVSPKVGSLRQSAASPIKPSPPRTTHLGTHVTADHRRAPSSIVSSGATSFHTAHGSPVRSPAFSQSSFSSAENLLDSPHSYYSDTVADVILEQIDPGSKPTISTSRTTTSLRTRASRPELSISIPPPDTTIDAKRKSASTLGSATSSSGASIIQGDSPELQHPGGRQPPVSATQSSRIPRMSISKGSSARAPTLSSTLKQTKSTQALRSPKTTNGETELKRVTTFKVTGVKSMRHVRTVDSAGSTPILSERRSHKFSIPASVASVATTETEATARPGNVDLLTSYLQDTALGVLESADCLPVSSTTSRATSTSTVRAPQTDSGSVIMDMAATYSHRKPDDPGNVHSSDADDEYDDTTTSVPGSRDSLQNASPTRGRSAQYNPSVRRATTSEISMQSSSTSDLRATAVEFVPARKDTSENVEALQTPAFPDMYALDGYGIPWFYHMYPAPWLFPSIYAKGRSSKSPKKFRPKKQRSTLSSPVDDQQGQHDVLPSIETEMMESATNAASCEPDGSSVNAPSPNVQKSTAAPGNMSVPGVAAYVKASAAPFSTQFDMIARQAALQTSTNAMRPRQIDLTTIRNVPAQDVEHQGHIQGYNTMPSRRRNQRQAGNGLYGGRSNVGVPLYATAPFPNPVPPMGRPSEHSRSDPKPYVGYAVGTQACDTIEIEKAAEHGGGQACNTCEPDH</sequence>
<gene>
    <name evidence="1" type="ORF">BU25DRAFT_494514</name>
</gene>
<evidence type="ECO:0000313" key="2">
    <source>
        <dbReference type="Proteomes" id="UP000799754"/>
    </source>
</evidence>
<protein>
    <submittedName>
        <fullName evidence="1">Uncharacterized protein</fullName>
    </submittedName>
</protein>
<organism evidence="1 2">
    <name type="scientific">Macroventuria anomochaeta</name>
    <dbReference type="NCBI Taxonomy" id="301207"/>
    <lineage>
        <taxon>Eukaryota</taxon>
        <taxon>Fungi</taxon>
        <taxon>Dikarya</taxon>
        <taxon>Ascomycota</taxon>
        <taxon>Pezizomycotina</taxon>
        <taxon>Dothideomycetes</taxon>
        <taxon>Pleosporomycetidae</taxon>
        <taxon>Pleosporales</taxon>
        <taxon>Pleosporineae</taxon>
        <taxon>Didymellaceae</taxon>
        <taxon>Macroventuria</taxon>
    </lineage>
</organism>
<keyword evidence="2" id="KW-1185">Reference proteome</keyword>
<proteinExistence type="predicted"/>
<dbReference type="EMBL" id="MU006739">
    <property type="protein sequence ID" value="KAF2623073.1"/>
    <property type="molecule type" value="Genomic_DNA"/>
</dbReference>
<name>A0ACB6RMP5_9PLEO</name>
<evidence type="ECO:0000313" key="1">
    <source>
        <dbReference type="EMBL" id="KAF2623073.1"/>
    </source>
</evidence>
<accession>A0ACB6RMP5</accession>
<reference evidence="1" key="1">
    <citation type="journal article" date="2020" name="Stud. Mycol.">
        <title>101 Dothideomycetes genomes: a test case for predicting lifestyles and emergence of pathogens.</title>
        <authorList>
            <person name="Haridas S."/>
            <person name="Albert R."/>
            <person name="Binder M."/>
            <person name="Bloem J."/>
            <person name="Labutti K."/>
            <person name="Salamov A."/>
            <person name="Andreopoulos B."/>
            <person name="Baker S."/>
            <person name="Barry K."/>
            <person name="Bills G."/>
            <person name="Bluhm B."/>
            <person name="Cannon C."/>
            <person name="Castanera R."/>
            <person name="Culley D."/>
            <person name="Daum C."/>
            <person name="Ezra D."/>
            <person name="Gonzalez J."/>
            <person name="Henrissat B."/>
            <person name="Kuo A."/>
            <person name="Liang C."/>
            <person name="Lipzen A."/>
            <person name="Lutzoni F."/>
            <person name="Magnuson J."/>
            <person name="Mondo S."/>
            <person name="Nolan M."/>
            <person name="Ohm R."/>
            <person name="Pangilinan J."/>
            <person name="Park H.-J."/>
            <person name="Ramirez L."/>
            <person name="Alfaro M."/>
            <person name="Sun H."/>
            <person name="Tritt A."/>
            <person name="Yoshinaga Y."/>
            <person name="Zwiers L.-H."/>
            <person name="Turgeon B."/>
            <person name="Goodwin S."/>
            <person name="Spatafora J."/>
            <person name="Crous P."/>
            <person name="Grigoriev I."/>
        </authorList>
    </citation>
    <scope>NUCLEOTIDE SEQUENCE</scope>
    <source>
        <strain evidence="1">CBS 525.71</strain>
    </source>
</reference>
<comment type="caution">
    <text evidence="1">The sequence shown here is derived from an EMBL/GenBank/DDBJ whole genome shotgun (WGS) entry which is preliminary data.</text>
</comment>